<dbReference type="Ensembl" id="ENSGWIT00000035120.1">
    <property type="protein sequence ID" value="ENSGWIP00000032262.1"/>
    <property type="gene ID" value="ENSGWIG00000016582.1"/>
</dbReference>
<dbReference type="FunFam" id="3.40.50.11210:FF:000002">
    <property type="entry name" value="Signal-induced proliferation-associated 1-like protein 1"/>
    <property type="match status" value="1"/>
</dbReference>
<dbReference type="Gene3D" id="6.10.140.210">
    <property type="match status" value="1"/>
</dbReference>
<feature type="region of interest" description="Disordered" evidence="5">
    <location>
        <begin position="1053"/>
        <end position="1074"/>
    </location>
</feature>
<dbReference type="Pfam" id="PF11881">
    <property type="entry name" value="SPAR_C"/>
    <property type="match status" value="1"/>
</dbReference>
<dbReference type="InterPro" id="IPR001478">
    <property type="entry name" value="PDZ"/>
</dbReference>
<accession>A0A8C5GMG8</accession>
<keyword evidence="2" id="KW-0597">Phosphoprotein</keyword>
<dbReference type="PANTHER" id="PTHR15711:SF7">
    <property type="entry name" value="SIGNAL-INDUCED PROLIFERATION-ASSOCIATED 1-LIKE PROTEIN 2"/>
    <property type="match status" value="1"/>
</dbReference>
<dbReference type="CDD" id="cd06745">
    <property type="entry name" value="PDZ_SIPA1-like"/>
    <property type="match status" value="1"/>
</dbReference>
<reference evidence="8" key="2">
    <citation type="submission" date="2025-08" db="UniProtKB">
        <authorList>
            <consortium name="Ensembl"/>
        </authorList>
    </citation>
    <scope>IDENTIFICATION</scope>
</reference>
<evidence type="ECO:0000256" key="3">
    <source>
        <dbReference type="ARBA" id="ARBA00023054"/>
    </source>
</evidence>
<feature type="compositionally biased region" description="Basic and acidic residues" evidence="5">
    <location>
        <begin position="368"/>
        <end position="378"/>
    </location>
</feature>
<dbReference type="Pfam" id="PF21022">
    <property type="entry name" value="Rap-GAP_dimer"/>
    <property type="match status" value="1"/>
</dbReference>
<feature type="coiled-coil region" evidence="4">
    <location>
        <begin position="1421"/>
        <end position="1469"/>
    </location>
</feature>
<evidence type="ECO:0000313" key="9">
    <source>
        <dbReference type="Proteomes" id="UP000694680"/>
    </source>
</evidence>
<name>A0A8C5GMG8_GOUWI</name>
<evidence type="ECO:0000256" key="2">
    <source>
        <dbReference type="ARBA" id="ARBA00022553"/>
    </source>
</evidence>
<dbReference type="InterPro" id="IPR000331">
    <property type="entry name" value="Rap/Ran_GAP_dom"/>
</dbReference>
<evidence type="ECO:0000256" key="1">
    <source>
        <dbReference type="ARBA" id="ARBA00022468"/>
    </source>
</evidence>
<sequence length="1485" mass="165431">MSILSPVADNKSNFVGIVGGPEEYSKAMQSDELFSRKLKALNGSMGPPASGMLAKSDSANKTNGTPAMPKMGVRARVTEWPPRKDGWDGRPSPNYQSVIPVFQNGQQEHTVEILEHGEEVCLEVDYEDKYSLNDFLSHSPLKGLHPIRQRSNSDVTISDIDSEDVMDQNAVNPNTGASLHREYGSTSSIDRQGLGGDGFFTMLRGYRVDTLEHRSIPPMGFSELLRCDASLSPSLQTAAQIARGEIVHIPGYDYIDNSFLYSQEREKSFMRRLKSESSETSLFKKLRTIKSESDALRLSLEDDRRPLSFQKCFAHYDVQSVLFNISEAVANRANLSQRKNTTTGASAASAAAGCSNINHPMFESPLGSREDLNPKENLDADEGDGKSNSLVLSCPHFRNEIGGEGEKKISLSRANSANYSSLSESCSFESSLSSHCTNAGVSVLEVPRENQPIHREKVKRYIIEHIDLGAYYYHKYFYGREHQNYFGFDENLGPVAVSVRREKLDDGKEKEGMQYNYRVTFRTSQLTTLRGAILEDAIPSTARHGTARGLPLKEVLEYVIPELNISCLRVALNSPKVPEQLLKLDEQGLSFQHKVGVLYCKAGQSTEEEMYNNESAGPALEEFLDLLGQRVRLKNFTKYRAQLDNKTDSTGTHSLYTTYKDYELMFHVSTLLPYTPNNRQQLLRKRHIGNDIVTIVFQEPGALPFTPKNIRSHFQHVFVIVKVHNPCTDNVCYSVAVSRSKDVPPFGPPIPKSVTFPKSAVFRDFLLAKVINGENAAHKSEKFRAMATRTRQEYLKDLAENFVSTTTIDSAVKFSFITLGAKKKEKVKPRKDAHLFSVGAITWSVSARDFGQSMDVDCLLGISNEFIVLIAEESKNVVFNCSCRDVIGWTSGIMSIRIFYERGECIMLSAHDNCGEDIREMVQRLEITTRGCETVEIILRRNGLGQLGFHVNFEGIVADVEPFGFAWKAGLRQGSRLVEICKVAVATLTHEQMIDLLRTSVTVKVVIIQPYEDGTPRRGCSELYRIPMVEYKVDSEGTPCEYKTPFRRNTTWHRVPATAGTPLSRGSPTQGPERLQCQQILQQHQAVIPRSTSFDRKLPDGCRYILNRPHCPPTTGDKNSSHSSSNTLSSNASSNSDDKHFGSGDLMDPEMLGLTYIKGASTDSGIDTNPCMAPGARALLQGRVGEQGHPWVSEHHEDGATEEDHGKLYLPQGYASAIIPGHVTEGSIGDLSEISSHSRKKQHVHVISLMFNYPLTNPFFSQVSVVGSLSPRRSLYRTLSDESVCSNRKCSSYASSHSSMLDQAMPNDILFSSTPPYHSTLPPRMVHNQGASNLRNEFWFSDGSLADRSKFSDPGLLPLPETASGLDWSHLVDAARAFEGNLTSLAEAADTSCNIHPLLLLILPPPGRLACACPSTLTGKVNQLEVILRQLQLDLRKEKEDKAMLQEEVQHLRQDNMRLQEESQTAAAQLRKFTQWFFHTIDKKP</sequence>
<dbReference type="InterPro" id="IPR036034">
    <property type="entry name" value="PDZ_sf"/>
</dbReference>
<dbReference type="PROSITE" id="PS50085">
    <property type="entry name" value="RAPGAP"/>
    <property type="match status" value="1"/>
</dbReference>
<dbReference type="SUPFAM" id="SSF50156">
    <property type="entry name" value="PDZ domain-like"/>
    <property type="match status" value="1"/>
</dbReference>
<reference evidence="8" key="1">
    <citation type="submission" date="2020-06" db="EMBL/GenBank/DDBJ databases">
        <authorList>
            <consortium name="Wellcome Sanger Institute Data Sharing"/>
        </authorList>
    </citation>
    <scope>NUCLEOTIDE SEQUENCE [LARGE SCALE GENOMIC DNA]</scope>
</reference>
<dbReference type="SUPFAM" id="SSF111347">
    <property type="entry name" value="Rap/Ran-GAP"/>
    <property type="match status" value="1"/>
</dbReference>
<evidence type="ECO:0000259" key="7">
    <source>
        <dbReference type="PROSITE" id="PS50106"/>
    </source>
</evidence>
<feature type="compositionally biased region" description="Low complexity" evidence="5">
    <location>
        <begin position="1121"/>
        <end position="1135"/>
    </location>
</feature>
<organism evidence="8 9">
    <name type="scientific">Gouania willdenowi</name>
    <name type="common">Blunt-snouted clingfish</name>
    <name type="synonym">Lepadogaster willdenowi</name>
    <dbReference type="NCBI Taxonomy" id="441366"/>
    <lineage>
        <taxon>Eukaryota</taxon>
        <taxon>Metazoa</taxon>
        <taxon>Chordata</taxon>
        <taxon>Craniata</taxon>
        <taxon>Vertebrata</taxon>
        <taxon>Euteleostomi</taxon>
        <taxon>Actinopterygii</taxon>
        <taxon>Neopterygii</taxon>
        <taxon>Teleostei</taxon>
        <taxon>Neoteleostei</taxon>
        <taxon>Acanthomorphata</taxon>
        <taxon>Ovalentaria</taxon>
        <taxon>Blenniimorphae</taxon>
        <taxon>Blenniiformes</taxon>
        <taxon>Gobiesocoidei</taxon>
        <taxon>Gobiesocidae</taxon>
        <taxon>Gobiesocinae</taxon>
        <taxon>Gouania</taxon>
    </lineage>
</organism>
<dbReference type="Proteomes" id="UP000694680">
    <property type="component" value="Chromosome 15"/>
</dbReference>
<dbReference type="Pfam" id="PF02145">
    <property type="entry name" value="Rap_GAP"/>
    <property type="match status" value="1"/>
</dbReference>
<dbReference type="GO" id="GO:0051056">
    <property type="term" value="P:regulation of small GTPase mediated signal transduction"/>
    <property type="evidence" value="ECO:0007669"/>
    <property type="project" value="InterPro"/>
</dbReference>
<proteinExistence type="predicted"/>
<dbReference type="InterPro" id="IPR050989">
    <property type="entry name" value="Rap1_Ran_GAP"/>
</dbReference>
<keyword evidence="3 4" id="KW-0175">Coiled coil</keyword>
<dbReference type="InterPro" id="IPR035974">
    <property type="entry name" value="Rap/Ran-GAP_sf"/>
</dbReference>
<dbReference type="PROSITE" id="PS50106">
    <property type="entry name" value="PDZ"/>
    <property type="match status" value="1"/>
</dbReference>
<gene>
    <name evidence="8" type="primary">sipa1l2</name>
</gene>
<dbReference type="SMART" id="SM00228">
    <property type="entry name" value="PDZ"/>
    <property type="match status" value="1"/>
</dbReference>
<feature type="domain" description="PDZ" evidence="7">
    <location>
        <begin position="936"/>
        <end position="1012"/>
    </location>
</feature>
<dbReference type="Gene3D" id="2.30.42.10">
    <property type="match status" value="1"/>
</dbReference>
<dbReference type="GO" id="GO:0005096">
    <property type="term" value="F:GTPase activator activity"/>
    <property type="evidence" value="ECO:0007669"/>
    <property type="project" value="UniProtKB-KW"/>
</dbReference>
<evidence type="ECO:0000256" key="4">
    <source>
        <dbReference type="SAM" id="Coils"/>
    </source>
</evidence>
<reference evidence="8" key="3">
    <citation type="submission" date="2025-09" db="UniProtKB">
        <authorList>
            <consortium name="Ensembl"/>
        </authorList>
    </citation>
    <scope>IDENTIFICATION</scope>
</reference>
<keyword evidence="1" id="KW-0343">GTPase activation</keyword>
<evidence type="ECO:0000313" key="8">
    <source>
        <dbReference type="Ensembl" id="ENSGWIP00000032262.1"/>
    </source>
</evidence>
<protein>
    <recommendedName>
        <fullName evidence="10">Signal induced proliferation associated 1 like 2</fullName>
    </recommendedName>
</protein>
<dbReference type="PANTHER" id="PTHR15711">
    <property type="entry name" value="RAP GTPASE-ACTIVATING PROTEIN"/>
    <property type="match status" value="1"/>
</dbReference>
<feature type="region of interest" description="Disordered" evidence="5">
    <location>
        <begin position="363"/>
        <end position="387"/>
    </location>
</feature>
<dbReference type="GO" id="GO:0005737">
    <property type="term" value="C:cytoplasm"/>
    <property type="evidence" value="ECO:0007669"/>
    <property type="project" value="TreeGrafter"/>
</dbReference>
<evidence type="ECO:0000259" key="6">
    <source>
        <dbReference type="PROSITE" id="PS50085"/>
    </source>
</evidence>
<keyword evidence="9" id="KW-1185">Reference proteome</keyword>
<evidence type="ECO:0000256" key="5">
    <source>
        <dbReference type="SAM" id="MobiDB-lite"/>
    </source>
</evidence>
<dbReference type="InterPro" id="IPR021818">
    <property type="entry name" value="SIPA1L_C"/>
</dbReference>
<feature type="region of interest" description="Disordered" evidence="5">
    <location>
        <begin position="1109"/>
        <end position="1145"/>
    </location>
</feature>
<feature type="domain" description="Rap-GAP" evidence="6">
    <location>
        <begin position="581"/>
        <end position="798"/>
    </location>
</feature>
<dbReference type="Gene3D" id="3.40.50.11210">
    <property type="entry name" value="Rap/Ran-GAP"/>
    <property type="match status" value="1"/>
</dbReference>
<evidence type="ECO:0008006" key="10">
    <source>
        <dbReference type="Google" id="ProtNLM"/>
    </source>
</evidence>
<dbReference type="Pfam" id="PF00595">
    <property type="entry name" value="PDZ"/>
    <property type="match status" value="1"/>
</dbReference>